<keyword evidence="6" id="KW-1185">Reference proteome</keyword>
<evidence type="ECO:0000256" key="1">
    <source>
        <dbReference type="ARBA" id="ARBA00023125"/>
    </source>
</evidence>
<dbReference type="SUPFAM" id="SSF46689">
    <property type="entry name" value="Homeodomain-like"/>
    <property type="match status" value="1"/>
</dbReference>
<dbReference type="SUPFAM" id="SSF48498">
    <property type="entry name" value="Tetracyclin repressor-like, C-terminal domain"/>
    <property type="match status" value="1"/>
</dbReference>
<evidence type="ECO:0000313" key="5">
    <source>
        <dbReference type="EMBL" id="AOZ05047.1"/>
    </source>
</evidence>
<name>A0ABN4TD10_9BURK</name>
<evidence type="ECO:0000256" key="3">
    <source>
        <dbReference type="SAM" id="MobiDB-lite"/>
    </source>
</evidence>
<dbReference type="PANTHER" id="PTHR30055:SF235">
    <property type="entry name" value="TRANSCRIPTIONAL REGULATORY PROTEIN"/>
    <property type="match status" value="1"/>
</dbReference>
<dbReference type="Proteomes" id="UP000177515">
    <property type="component" value="Chromosome 1"/>
</dbReference>
<reference evidence="5 6" key="1">
    <citation type="submission" date="2016-10" db="EMBL/GenBank/DDBJ databases">
        <title>Complete genome sequences of three Cupriavidus strains isolated from various Malaysian environments.</title>
        <authorList>
            <person name="Abdullah A.A.-A."/>
            <person name="Shafie N.A.H."/>
            <person name="Lau N.S."/>
        </authorList>
    </citation>
    <scope>NUCLEOTIDE SEQUENCE [LARGE SCALE GENOMIC DNA]</scope>
    <source>
        <strain evidence="5 6">USMAA1020</strain>
    </source>
</reference>
<dbReference type="InterPro" id="IPR050109">
    <property type="entry name" value="HTH-type_TetR-like_transc_reg"/>
</dbReference>
<dbReference type="InterPro" id="IPR001647">
    <property type="entry name" value="HTH_TetR"/>
</dbReference>
<gene>
    <name evidence="5" type="ORF">BKK80_03825</name>
</gene>
<dbReference type="InterPro" id="IPR009057">
    <property type="entry name" value="Homeodomain-like_sf"/>
</dbReference>
<feature type="DNA-binding region" description="H-T-H motif" evidence="2">
    <location>
        <begin position="54"/>
        <end position="73"/>
    </location>
</feature>
<evidence type="ECO:0000259" key="4">
    <source>
        <dbReference type="PROSITE" id="PS50977"/>
    </source>
</evidence>
<organism evidence="5 6">
    <name type="scientific">Cupriavidus malaysiensis</name>
    <dbReference type="NCBI Taxonomy" id="367825"/>
    <lineage>
        <taxon>Bacteria</taxon>
        <taxon>Pseudomonadati</taxon>
        <taxon>Pseudomonadota</taxon>
        <taxon>Betaproteobacteria</taxon>
        <taxon>Burkholderiales</taxon>
        <taxon>Burkholderiaceae</taxon>
        <taxon>Cupriavidus</taxon>
    </lineage>
</organism>
<dbReference type="Gene3D" id="1.10.357.10">
    <property type="entry name" value="Tetracycline Repressor, domain 2"/>
    <property type="match status" value="1"/>
</dbReference>
<evidence type="ECO:0000256" key="2">
    <source>
        <dbReference type="PROSITE-ProRule" id="PRU00335"/>
    </source>
</evidence>
<evidence type="ECO:0000313" key="6">
    <source>
        <dbReference type="Proteomes" id="UP000177515"/>
    </source>
</evidence>
<accession>A0ABN4TD10</accession>
<proteinExistence type="predicted"/>
<protein>
    <submittedName>
        <fullName evidence="5">TetR family transcriptional regulator</fullName>
    </submittedName>
</protein>
<dbReference type="PANTHER" id="PTHR30055">
    <property type="entry name" value="HTH-TYPE TRANSCRIPTIONAL REGULATOR RUTR"/>
    <property type="match status" value="1"/>
</dbReference>
<dbReference type="Pfam" id="PF00440">
    <property type="entry name" value="TetR_N"/>
    <property type="match status" value="1"/>
</dbReference>
<dbReference type="PRINTS" id="PR00455">
    <property type="entry name" value="HTHTETR"/>
</dbReference>
<dbReference type="PROSITE" id="PS50977">
    <property type="entry name" value="HTH_TETR_2"/>
    <property type="match status" value="1"/>
</dbReference>
<dbReference type="RefSeq" id="WP_071010945.1">
    <property type="nucleotide sequence ID" value="NZ_CP017754.1"/>
</dbReference>
<sequence>MAAPPLTAPLCAGRRRPGRPSRPGPSGDAGPDQRSHLLDTATSLFAERGVAATPIRAIATAAGVTPALVHYYFRERGQLLDAVVDERLHPLVDQVFSPIDAVLADGSTAKAGDSAADLAALLCGIAERLIRAAAATPWFPGLWIREIAGVDGQLRERMLQRFALPRAGRLIVLLRSAQSRGALAPGLEPPLLIVSLIGLTLLPLATAHIWRQLPGAAALDSEALVRHVSTLLAHALAPARPWPPANA</sequence>
<dbReference type="InterPro" id="IPR036271">
    <property type="entry name" value="Tet_transcr_reg_TetR-rel_C_sf"/>
</dbReference>
<feature type="domain" description="HTH tetR-type" evidence="4">
    <location>
        <begin position="31"/>
        <end position="91"/>
    </location>
</feature>
<dbReference type="EMBL" id="CP017754">
    <property type="protein sequence ID" value="AOZ05047.1"/>
    <property type="molecule type" value="Genomic_DNA"/>
</dbReference>
<keyword evidence="1 2" id="KW-0238">DNA-binding</keyword>
<feature type="region of interest" description="Disordered" evidence="3">
    <location>
        <begin position="1"/>
        <end position="35"/>
    </location>
</feature>